<dbReference type="Pfam" id="PF06012">
    <property type="entry name" value="DUF908"/>
    <property type="match status" value="1"/>
</dbReference>
<dbReference type="Pfam" id="PF00632">
    <property type="entry name" value="HECT"/>
    <property type="match status" value="1"/>
</dbReference>
<evidence type="ECO:0000256" key="6">
    <source>
        <dbReference type="ARBA" id="ARBA00022679"/>
    </source>
</evidence>
<dbReference type="Pfam" id="PF06025">
    <property type="entry name" value="DUF913"/>
    <property type="match status" value="1"/>
</dbReference>
<evidence type="ECO:0000256" key="1">
    <source>
        <dbReference type="ARBA" id="ARBA00000885"/>
    </source>
</evidence>
<feature type="region of interest" description="Disordered" evidence="12">
    <location>
        <begin position="2952"/>
        <end position="2986"/>
    </location>
</feature>
<feature type="region of interest" description="Disordered" evidence="12">
    <location>
        <begin position="93"/>
        <end position="117"/>
    </location>
</feature>
<dbReference type="InterPro" id="IPR010314">
    <property type="entry name" value="E3_Ub_ligase_DUF913"/>
</dbReference>
<protein>
    <recommendedName>
        <fullName evidence="4">HECT-type E3 ubiquitin transferase</fullName>
        <ecNumber evidence="4">2.3.2.26</ecNumber>
    </recommendedName>
</protein>
<feature type="compositionally biased region" description="Polar residues" evidence="12">
    <location>
        <begin position="1941"/>
        <end position="1952"/>
    </location>
</feature>
<feature type="compositionally biased region" description="Polar residues" evidence="12">
    <location>
        <begin position="2870"/>
        <end position="2880"/>
    </location>
</feature>
<evidence type="ECO:0000256" key="3">
    <source>
        <dbReference type="ARBA" id="ARBA00004906"/>
    </source>
</evidence>
<organism evidence="14 15">
    <name type="scientific">Zasmidium cellare ATCC 36951</name>
    <dbReference type="NCBI Taxonomy" id="1080233"/>
    <lineage>
        <taxon>Eukaryota</taxon>
        <taxon>Fungi</taxon>
        <taxon>Dikarya</taxon>
        <taxon>Ascomycota</taxon>
        <taxon>Pezizomycotina</taxon>
        <taxon>Dothideomycetes</taxon>
        <taxon>Dothideomycetidae</taxon>
        <taxon>Mycosphaerellales</taxon>
        <taxon>Mycosphaerellaceae</taxon>
        <taxon>Zasmidium</taxon>
    </lineage>
</organism>
<feature type="region of interest" description="Disordered" evidence="12">
    <location>
        <begin position="271"/>
        <end position="341"/>
    </location>
</feature>
<feature type="compositionally biased region" description="Low complexity" evidence="12">
    <location>
        <begin position="271"/>
        <end position="302"/>
    </location>
</feature>
<comment type="pathway">
    <text evidence="3">Protein modification; protein ubiquitination.</text>
</comment>
<evidence type="ECO:0000313" key="15">
    <source>
        <dbReference type="Proteomes" id="UP000799537"/>
    </source>
</evidence>
<dbReference type="EC" id="2.3.2.26" evidence="4"/>
<name>A0A6A6D1Y8_ZASCE</name>
<feature type="active site" description="Glycyl thioester intermediate" evidence="11">
    <location>
        <position position="3953"/>
    </location>
</feature>
<feature type="compositionally biased region" description="Polar residues" evidence="12">
    <location>
        <begin position="3164"/>
        <end position="3175"/>
    </location>
</feature>
<feature type="compositionally biased region" description="Basic and acidic residues" evidence="12">
    <location>
        <begin position="1157"/>
        <end position="1166"/>
    </location>
</feature>
<dbReference type="InterPro" id="IPR050409">
    <property type="entry name" value="E3_ubiq-protein_ligase"/>
</dbReference>
<evidence type="ECO:0000256" key="4">
    <source>
        <dbReference type="ARBA" id="ARBA00012485"/>
    </source>
</evidence>
<evidence type="ECO:0000256" key="12">
    <source>
        <dbReference type="SAM" id="MobiDB-lite"/>
    </source>
</evidence>
<dbReference type="GO" id="GO:0006511">
    <property type="term" value="P:ubiquitin-dependent protein catabolic process"/>
    <property type="evidence" value="ECO:0007669"/>
    <property type="project" value="TreeGrafter"/>
</dbReference>
<feature type="region of interest" description="Disordered" evidence="12">
    <location>
        <begin position="213"/>
        <end position="234"/>
    </location>
</feature>
<sequence>MGRIKKAATERHMATLSPFVKDFVKQATEVPLCQLPALLDSFPQYWPLPRGDLYHWIPLLDRFDHILELFIKDYALNEGPQMQPFERRLLQKGDAEEGMPYPSTGSTSEELDGQGYSTEGDRELVQSTLHFTRILLEHCGNRSLYASSTHINDLLHTTSLSLLRQCLKLSLRLAQRYQVARYKNHHPSAQAILLSNHYNINLDNLHKIAQPFPRPYNSGAPLGQTPGKGKDKAVQTATFNPSDLVVIAKEHISPAVRSEMSSVAMSYYEQPAATSQQAPGQGPAQLPSEASPSTPTPSRRTSNLGPSRDRPSPGDRSVSANDVSSTPSKSRESDSSSNAPKLFHIPASKVAETPAWQLVKEAVPNMASEMRYELLNRIRIAKAFASQEVSNQEILEIRLFAIANLAFALTESKFQERVGIPDQEEPRRFHLAHQLCDLLQPATNGQTALTLSTETTAIMTLDALCKSRHKAAEVAEALAISLNHGVLYYELRKVISTLNVEEHADKHAELQEAEWRESTFDLINSLLSSNAQARYGEKMVSAGIMGILVEALSLRTARAEKFHERVLQFFDTFIHGVTTAFQTLASVKGLDIIADLTAYEVDAALDNARNGNGLPFEYKSKVVDYDIPFYQQSTLRQLFKNTGHMFEHNAGSHDRLLRNLIDTPQILGSLRKVIENARVFGSNVWGGAVTIVTQFIHHEPTSYQVIGEAGLSKAFLESITEQKVPDELPSLDDFVPTQEPHKLELTADGEPSYPTVRGILPVGEVMNEIPAAFGAICLNENGMQLFQVSGALNKYFDIFLSPTHVRAMEDEGQTAASVGSSFDELARHHPRLKAQIMAAVLNMLRRLRDLCDILAEKQQSGAKLWVNQDGKLAIAGGLAALKGPTTSDYEQARIGTADFLPTKGSEPLEDSSDEDPWDHAPSVPFISALFKFLEGFFQNNSMCALFCEESGAEILLDLATSPSVPYDLVAFPLFNKVTAVFKVMCEVRGHLVLPSIIRRTQHASLGVKDLISSKSQTSSFESYTNLAEPTQSPFPDGRDATTVVKGLVNTHLLTHILGRVLSAPGYTLRHSNQTHLLFHHFNLTEVYIELIDELCKLHAACVWEGLLLMRKLSEEEKAETEPRPFVMRRIDANGIVEHADKRDLEASRRNSNGANGETKETKSREELLSRKNLRTIRYLVSQVPMGIESFFHSLGQAIVSKRLESSTKQHAMLVADHLAKALIWELDFRRNGSDDEALEMRYAAGMLSMFSRMLLRASYSGETINSKEALVMVMVRFYVAGGFAKMNEYLDRFIQLLVKQGGHENADSHVKDAIQAILMFYAQVVRTKCINETPQAQFMLQREKTQPDFFQPGQFVVEVRDAVLPAVSKIWHSTEVEKIGNHNMRFVVDILRLILKAEGEDRALRRNERINRHVYASNPVFGLRSLDGFQKLHKELGYDPQLSREALYRCNNNVSNAEAYCKLRAKDHRVPRFPIRGDSDLTVTGSSAPGARSSHAEAAATQSTSDSRPDVEMSGASGEDGNSVDMEDTNGGLHTEEITVDAGGAPRLVLSSDNDGISEDDDDDTGTLGRLPADLQTEDLSAMVDQRMIDIVNPSVPRGTRDTKQPYVTLDDLDDKRKALRDDLIERCLEVLSTYPGITFELADLIQAAVAKAGEGANPRADIGTTLVSSLMSLQAEELSQESGRKIHAYAHLVALILQDRDFFDSTLDDLKEYFEALVNWVQLEPEQKTEDAPWIEMVLLIIERVLAEDEQPIDVAWEAPPADNPLKPMPQPSIPEPVVPAELRSQLFDALIDLLPKIGKNSTLALSVARVLVVLSRRRALAGKLSDKHTMGRLFLMIRQLAGGVDEKLRGSFMLILRHMVEDEESIRQTMRAEIRVAFENSRSARGMDTTAYTRNLYHLALRNPDIFVEVTQEMLEIARFDGHPHRPQHLNLKRNTTTTATAEHQSNGNGNDAGETAEATVEGEEQQVQKAEPKMPVVETTDGVVQFLLRELSNYRDVEDKPPQPPKDTSTDKPNNDTSTTSTASTDVEMADAPTADRPTAQRARELANKVKSVFKPEDHAIYIYRCFILQCLAELLACYNKTKIEFINFSRKSETQPATPSKPRAGTLNYLLNVLLPVGTLEHRDDLNHRKRQATANWASIVLVSLCSKTSERLATNTRTLDANEFAELEPELTFVRKFVLEHALRAFRDALTSADPLDERYSRLLALGDLFNRMLDEKPDLQRSNVVAIGQHASNQHMGRLMYEKNFIGALTSAIAELDLNFPNAKRAVKYILTPLKQLTDLGVALSQTSDISSGVTTSGDDDEISSATSWSEEDEDDREQTPDMYRDSSLGLLDPPGDDDESDSESEDDDDDEMDYDGYDEEMDYEEEPDHDEVVSDEDEDIDGMGEVEGVPGDVEIEVDMMMDDEDDEDDDDDDDDEDDDDADMGDDFVDHMDEITGDDENASMGDHDDDDGHWDDDGLDFDDQAPPDDGGSPHGGPLEHIAHVIGADDPSDPDDADGIVRIDIGDGEEEFFEDEMPPEDDDDDEEDQFGEDIVYEPEMDDEEEDNDGGWAWDTQPPAILRQPHHHHHHVHHHHRGINEVFGMLGGDLRPTHFRTHRSTPNTRDEDGINPLLQRGNGAARDREFGEMPARFPGRRTFLPRHGEHILQDVLAHVGSNGPGIINVNLDRGALHDLGQLPPMFAVQHGHGIPRPMIDYENDMRRTIASNWPNILPGGRLLDRAGGMTDEVQAIEFRPNQTANRWQEEARMLFPGRYHDKATRLIASVLRALVPAAMEAKRSHEKQEEERRIAQEKAAEEERKKAEAEKAEREEQERKEREEREAREREEAEARAREEAGRVAQAEPEAQESTGMEGVEESQPGPEAQASSESTQTAQDPPAERITISIRGRELDITSLGIDREYIEALPEEMREEVIMTQFAEQRSQQAESGEGPSEISREFLEALPRDIQQELIRSEQMERRRRERDEARRRAAQEGAAAQPEEMNNADFMAMLDPGLRQAVLMDADDTVLAALPEEMQAEARALLGDRRPHGATRGLAAHAARGGPNGNVVVARANQAASEASRQRRPVGQMLDKAGVATLLRLMFVSLNHKSKTNLHSILSDVCKNTQNRAEVISILLSILQDGTADVNAVERSFAQLSLRAKQPAGPKTPTPLKRSLTGQPSVSPSTELSPLNIVQQCLGTLNALANNNQRVSYFFLNEHETSTSQKSKAMKKGKGKESKAAKFPINALLALLDRKLIIENISVMETLASLLSQITRPLTSLLRKAKEAQEEEAAAAEAEASANAEVEDRPTTSASDVPMQEAAEVESPDAEGAEASTAAADGSAGDSKDDNKKKQKDLKPPDVPVENIRLVVNILAARECPSRTFSDSLDIIKHLSAIPGAKEVFGKELIRQAQQLGQDLLTDLQELAKQINTAQTGTDLQGMALASFSSAGSKQKKLLRALVALDHLFDPKRIPTVQTATSSSSDVDQKLKEDILATLYESSTFDKLWSNLSACLTAIRQRGNMVNVATILLPLIESLMVVCRNSALKEAPSAGTVVSPADTAVSTPPPEARMEGLFFNFTEEHRKILNELIRNNAKLMNGNLSVLAKNSKVLEFDNKRNYFSRKLHDRRSEVRMSQPALQLSVRRDQVFLDSFKSLYYKTGPEIKYGKLNIRFIGEEGIDAGGVSREWFAAMSRQMFNPDYCLFVPVASDRTTFHPNKLSEINGEHLLFFKFIGRIIGKALYENRVLDCHFSRAVYRRILGKSVSLKDMESLDLDFYKSLVWILENDITDVTFETFSEDVDRFGVVETVDLIPNGRNIAVTEDNKHEYVRLVVEYRLIKSVQQQLDNFLEGFHEIIPAELVSIFNEQELELLISGLPDIDVDDWKNNTEYHNYQATSPQIQWFWRAVRSFDKEDKAKLLQFVTGTSKVPLNGFKELEGMNGFAKFNIHRDYSNKEKLPSSHTCFNQLDLPEYESYEHLRQQLYTAITAGSEYFGFA</sequence>
<keyword evidence="6" id="KW-0808">Transferase</keyword>
<dbReference type="InterPro" id="IPR035983">
    <property type="entry name" value="Hect_E3_ubiquitin_ligase"/>
</dbReference>
<feature type="compositionally biased region" description="Acidic residues" evidence="12">
    <location>
        <begin position="1556"/>
        <end position="1565"/>
    </location>
</feature>
<feature type="compositionally biased region" description="Basic and acidic residues" evidence="12">
    <location>
        <begin position="2780"/>
        <end position="2842"/>
    </location>
</feature>
<keyword evidence="15" id="KW-1185">Reference proteome</keyword>
<feature type="compositionally biased region" description="Low complexity" evidence="12">
    <location>
        <begin position="3283"/>
        <end position="3292"/>
    </location>
</feature>
<feature type="compositionally biased region" description="Basic and acidic residues" evidence="12">
    <location>
        <begin position="2952"/>
        <end position="2978"/>
    </location>
</feature>
<keyword evidence="5" id="KW-0813">Transport</keyword>
<evidence type="ECO:0000259" key="13">
    <source>
        <dbReference type="PROSITE" id="PS50237"/>
    </source>
</evidence>
<dbReference type="Gene3D" id="3.90.1750.10">
    <property type="entry name" value="Hect, E3 ligase catalytic domains"/>
    <property type="match status" value="1"/>
</dbReference>
<dbReference type="OrthoDB" id="8068875at2759"/>
<feature type="region of interest" description="Disordered" evidence="12">
    <location>
        <begin position="3148"/>
        <end position="3175"/>
    </location>
</feature>
<evidence type="ECO:0000256" key="5">
    <source>
        <dbReference type="ARBA" id="ARBA00022448"/>
    </source>
</evidence>
<feature type="region of interest" description="Disordered" evidence="12">
    <location>
        <begin position="1141"/>
        <end position="1166"/>
    </location>
</feature>
<dbReference type="Pfam" id="PF14377">
    <property type="entry name" value="UBM"/>
    <property type="match status" value="3"/>
</dbReference>
<dbReference type="PROSITE" id="PS50237">
    <property type="entry name" value="HECT"/>
    <property type="match status" value="1"/>
</dbReference>
<dbReference type="FunFam" id="3.30.2160.10:FF:000001">
    <property type="entry name" value="E3 ubiquitin-protein ligase NEDD4-like"/>
    <property type="match status" value="1"/>
</dbReference>
<comment type="subcellular location">
    <subcellularLocation>
        <location evidence="2">Nucleus</location>
    </subcellularLocation>
</comment>
<dbReference type="InterPro" id="IPR010309">
    <property type="entry name" value="E3_Ub_ligase_DUF908"/>
</dbReference>
<feature type="compositionally biased region" description="Low complexity" evidence="12">
    <location>
        <begin position="3321"/>
        <end position="3333"/>
    </location>
</feature>
<feature type="region of interest" description="Disordered" evidence="12">
    <location>
        <begin position="3278"/>
        <end position="3349"/>
    </location>
</feature>
<dbReference type="PANTHER" id="PTHR11254">
    <property type="entry name" value="HECT DOMAIN UBIQUITIN-PROTEIN LIGASE"/>
    <property type="match status" value="1"/>
</dbReference>
<evidence type="ECO:0000256" key="2">
    <source>
        <dbReference type="ARBA" id="ARBA00004123"/>
    </source>
</evidence>
<evidence type="ECO:0000256" key="7">
    <source>
        <dbReference type="ARBA" id="ARBA00022786"/>
    </source>
</evidence>
<dbReference type="PANTHER" id="PTHR11254:SF67">
    <property type="entry name" value="E3 UBIQUITIN-PROTEIN LIGASE HUWE1"/>
    <property type="match status" value="1"/>
</dbReference>
<accession>A0A6A6D1Y8</accession>
<feature type="region of interest" description="Disordered" evidence="12">
    <location>
        <begin position="1996"/>
        <end position="2046"/>
    </location>
</feature>
<feature type="region of interest" description="Disordered" evidence="12">
    <location>
        <begin position="2295"/>
        <end position="2504"/>
    </location>
</feature>
<dbReference type="GeneID" id="54568554"/>
<dbReference type="SMART" id="SM00119">
    <property type="entry name" value="HECTc"/>
    <property type="match status" value="1"/>
</dbReference>
<dbReference type="GO" id="GO:0061630">
    <property type="term" value="F:ubiquitin protein ligase activity"/>
    <property type="evidence" value="ECO:0007669"/>
    <property type="project" value="UniProtKB-EC"/>
</dbReference>
<comment type="similarity">
    <text evidence="10">Belongs to the UPL family. TOM1/PTR1 subfamily.</text>
</comment>
<keyword evidence="7 11" id="KW-0833">Ubl conjugation pathway</keyword>
<dbReference type="GO" id="GO:0005737">
    <property type="term" value="C:cytoplasm"/>
    <property type="evidence" value="ECO:0007669"/>
    <property type="project" value="TreeGrafter"/>
</dbReference>
<feature type="compositionally biased region" description="Polar residues" evidence="12">
    <location>
        <begin position="318"/>
        <end position="328"/>
    </location>
</feature>
<dbReference type="EMBL" id="ML993580">
    <property type="protein sequence ID" value="KAF2173083.1"/>
    <property type="molecule type" value="Genomic_DNA"/>
</dbReference>
<feature type="domain" description="HECT" evidence="13">
    <location>
        <begin position="3650"/>
        <end position="3986"/>
    </location>
</feature>
<dbReference type="GO" id="GO:0051028">
    <property type="term" value="P:mRNA transport"/>
    <property type="evidence" value="ECO:0007669"/>
    <property type="project" value="UniProtKB-KW"/>
</dbReference>
<feature type="region of interest" description="Disordered" evidence="12">
    <location>
        <begin position="1473"/>
        <end position="1571"/>
    </location>
</feature>
<feature type="compositionally biased region" description="Acidic residues" evidence="12">
    <location>
        <begin position="2341"/>
        <end position="2391"/>
    </location>
</feature>
<evidence type="ECO:0000256" key="11">
    <source>
        <dbReference type="PROSITE-ProRule" id="PRU00104"/>
    </source>
</evidence>
<feature type="compositionally biased region" description="Acidic residues" evidence="12">
    <location>
        <begin position="2400"/>
        <end position="2433"/>
    </location>
</feature>
<gene>
    <name evidence="14" type="ORF">M409DRAFT_62695</name>
</gene>
<evidence type="ECO:0000313" key="14">
    <source>
        <dbReference type="EMBL" id="KAF2173083.1"/>
    </source>
</evidence>
<proteinExistence type="inferred from homology"/>
<feature type="region of interest" description="Disordered" evidence="12">
    <location>
        <begin position="1941"/>
        <end position="1981"/>
    </location>
</feature>
<feature type="region of interest" description="Disordered" evidence="12">
    <location>
        <begin position="2601"/>
        <end position="2621"/>
    </location>
</feature>
<dbReference type="FunFam" id="3.30.2410.10:FF:000004">
    <property type="entry name" value="E3 ubiquitin-protein ligase HUWE1, variant"/>
    <property type="match status" value="1"/>
</dbReference>
<reference evidence="14" key="1">
    <citation type="journal article" date="2020" name="Stud. Mycol.">
        <title>101 Dothideomycetes genomes: a test case for predicting lifestyles and emergence of pathogens.</title>
        <authorList>
            <person name="Haridas S."/>
            <person name="Albert R."/>
            <person name="Binder M."/>
            <person name="Bloem J."/>
            <person name="Labutti K."/>
            <person name="Salamov A."/>
            <person name="Andreopoulos B."/>
            <person name="Baker S."/>
            <person name="Barry K."/>
            <person name="Bills G."/>
            <person name="Bluhm B."/>
            <person name="Cannon C."/>
            <person name="Castanera R."/>
            <person name="Culley D."/>
            <person name="Daum C."/>
            <person name="Ezra D."/>
            <person name="Gonzalez J."/>
            <person name="Henrissat B."/>
            <person name="Kuo A."/>
            <person name="Liang C."/>
            <person name="Lipzen A."/>
            <person name="Lutzoni F."/>
            <person name="Magnuson J."/>
            <person name="Mondo S."/>
            <person name="Nolan M."/>
            <person name="Ohm R."/>
            <person name="Pangilinan J."/>
            <person name="Park H.-J."/>
            <person name="Ramirez L."/>
            <person name="Alfaro M."/>
            <person name="Sun H."/>
            <person name="Tritt A."/>
            <person name="Yoshinaga Y."/>
            <person name="Zwiers L.-H."/>
            <person name="Turgeon B."/>
            <person name="Goodwin S."/>
            <person name="Spatafora J."/>
            <person name="Crous P."/>
            <person name="Grigoriev I."/>
        </authorList>
    </citation>
    <scope>NUCLEOTIDE SEQUENCE</scope>
    <source>
        <strain evidence="14">ATCC 36951</strain>
    </source>
</reference>
<dbReference type="UniPathway" id="UPA00143"/>
<dbReference type="GO" id="GO:0005634">
    <property type="term" value="C:nucleus"/>
    <property type="evidence" value="ECO:0007669"/>
    <property type="project" value="UniProtKB-SubCell"/>
</dbReference>
<dbReference type="SUPFAM" id="SSF56204">
    <property type="entry name" value="Hect, E3 ligase catalytic domain"/>
    <property type="match status" value="1"/>
</dbReference>
<dbReference type="GO" id="GO:0000209">
    <property type="term" value="P:protein polyubiquitination"/>
    <property type="evidence" value="ECO:0007669"/>
    <property type="project" value="TreeGrafter"/>
</dbReference>
<dbReference type="Gene3D" id="3.30.2160.10">
    <property type="entry name" value="Hect, E3 ligase catalytic domain"/>
    <property type="match status" value="1"/>
</dbReference>
<evidence type="ECO:0000256" key="10">
    <source>
        <dbReference type="ARBA" id="ARBA00034494"/>
    </source>
</evidence>
<dbReference type="CDD" id="cd00078">
    <property type="entry name" value="HECTc"/>
    <property type="match status" value="1"/>
</dbReference>
<comment type="catalytic activity">
    <reaction evidence="1">
        <text>S-ubiquitinyl-[E2 ubiquitin-conjugating enzyme]-L-cysteine + [acceptor protein]-L-lysine = [E2 ubiquitin-conjugating enzyme]-L-cysteine + N(6)-ubiquitinyl-[acceptor protein]-L-lysine.</text>
        <dbReference type="EC" id="2.3.2.26"/>
    </reaction>
</comment>
<feature type="compositionally biased region" description="Acidic residues" evidence="12">
    <location>
        <begin position="2441"/>
        <end position="2472"/>
    </location>
</feature>
<feature type="region of interest" description="Disordered" evidence="12">
    <location>
        <begin position="2780"/>
        <end position="2891"/>
    </location>
</feature>
<keyword evidence="8" id="KW-0509">mRNA transport</keyword>
<evidence type="ECO:0000256" key="9">
    <source>
        <dbReference type="ARBA" id="ARBA00023242"/>
    </source>
</evidence>
<keyword evidence="9" id="KW-0539">Nucleus</keyword>
<feature type="compositionally biased region" description="Basic and acidic residues" evidence="12">
    <location>
        <begin position="3334"/>
        <end position="3348"/>
    </location>
</feature>
<dbReference type="Gene3D" id="3.30.2410.10">
    <property type="entry name" value="Hect, E3 ligase catalytic domain"/>
    <property type="match status" value="1"/>
</dbReference>
<evidence type="ECO:0000256" key="8">
    <source>
        <dbReference type="ARBA" id="ARBA00022816"/>
    </source>
</evidence>
<dbReference type="InterPro" id="IPR025527">
    <property type="entry name" value="HUWE1/Rev1_UBM"/>
</dbReference>
<dbReference type="InterPro" id="IPR000569">
    <property type="entry name" value="HECT_dom"/>
</dbReference>
<dbReference type="Proteomes" id="UP000799537">
    <property type="component" value="Unassembled WGS sequence"/>
</dbReference>
<dbReference type="RefSeq" id="XP_033673972.1">
    <property type="nucleotide sequence ID" value="XM_033815282.1"/>
</dbReference>
<dbReference type="FunFam" id="3.90.1750.10:FF:000003">
    <property type="entry name" value="E3 ubiquitin-protein ligase UPL1"/>
    <property type="match status" value="1"/>
</dbReference>
<feature type="compositionally biased region" description="Acidic residues" evidence="12">
    <location>
        <begin position="3311"/>
        <end position="3320"/>
    </location>
</feature>